<feature type="domain" description="Methyltransferase type 11" evidence="1">
    <location>
        <begin position="50"/>
        <end position="145"/>
    </location>
</feature>
<dbReference type="Proteomes" id="UP000500857">
    <property type="component" value="Chromosome"/>
</dbReference>
<dbReference type="KEGG" id="oxy:HCG48_09175"/>
<gene>
    <name evidence="2" type="ORF">HCG48_09175</name>
</gene>
<dbReference type="Pfam" id="PF08241">
    <property type="entry name" value="Methyltransf_11"/>
    <property type="match status" value="1"/>
</dbReference>
<proteinExistence type="predicted"/>
<sequence>MNDEQLFKSKEYFFDRWAPSYDNLLPSVFYQAIHQRLLEYVELADRAAILDLGCGTGRLIDRLLLKFPTIQATGLDLSAEMLRQARQNKRDRARVIYISGNAENLPFAIGQFDAVFNTISFLHYPDPERVLSEIQRVLKPGGTYYLADFASWWWDRREAIGRGGSAMHFYPPALREELGKKVGLDCLGHVRLLGPVMLTRFSKKAGI</sequence>
<dbReference type="InterPro" id="IPR029063">
    <property type="entry name" value="SAM-dependent_MTases_sf"/>
</dbReference>
<dbReference type="AlphaFoldDB" id="A0A6H1TVY5"/>
<dbReference type="EMBL" id="CP051167">
    <property type="protein sequence ID" value="QIZ70731.1"/>
    <property type="molecule type" value="Genomic_DNA"/>
</dbReference>
<dbReference type="PANTHER" id="PTHR43591:SF110">
    <property type="entry name" value="RHODANESE DOMAIN-CONTAINING PROTEIN"/>
    <property type="match status" value="1"/>
</dbReference>
<dbReference type="RefSeq" id="WP_168568886.1">
    <property type="nucleotide sequence ID" value="NZ_CP051167.1"/>
</dbReference>
<dbReference type="GO" id="GO:0008757">
    <property type="term" value="F:S-adenosylmethionine-dependent methyltransferase activity"/>
    <property type="evidence" value="ECO:0007669"/>
    <property type="project" value="InterPro"/>
</dbReference>
<evidence type="ECO:0000259" key="1">
    <source>
        <dbReference type="Pfam" id="PF08241"/>
    </source>
</evidence>
<name>A0A6H1TVY5_9CYAN</name>
<dbReference type="SUPFAM" id="SSF53335">
    <property type="entry name" value="S-adenosyl-L-methionine-dependent methyltransferases"/>
    <property type="match status" value="1"/>
</dbReference>
<keyword evidence="3" id="KW-1185">Reference proteome</keyword>
<organism evidence="2 3">
    <name type="scientific">Oxynema aestuarii AP17</name>
    <dbReference type="NCBI Taxonomy" id="2064643"/>
    <lineage>
        <taxon>Bacteria</taxon>
        <taxon>Bacillati</taxon>
        <taxon>Cyanobacteriota</taxon>
        <taxon>Cyanophyceae</taxon>
        <taxon>Oscillatoriophycideae</taxon>
        <taxon>Oscillatoriales</taxon>
        <taxon>Oscillatoriaceae</taxon>
        <taxon>Oxynema</taxon>
        <taxon>Oxynema aestuarii</taxon>
    </lineage>
</organism>
<dbReference type="GO" id="GO:0032259">
    <property type="term" value="P:methylation"/>
    <property type="evidence" value="ECO:0007669"/>
    <property type="project" value="UniProtKB-KW"/>
</dbReference>
<dbReference type="InterPro" id="IPR013216">
    <property type="entry name" value="Methyltransf_11"/>
</dbReference>
<reference evidence="2 3" key="1">
    <citation type="submission" date="2020-04" db="EMBL/GenBank/DDBJ databases">
        <authorList>
            <person name="Basu S."/>
            <person name="Maruthanayagam V."/>
            <person name="Chakraborty S."/>
            <person name="Pramanik A."/>
            <person name="Mukherjee J."/>
            <person name="Brink B."/>
        </authorList>
    </citation>
    <scope>NUCLEOTIDE SEQUENCE [LARGE SCALE GENOMIC DNA]</scope>
    <source>
        <strain evidence="2 3">AP17</strain>
    </source>
</reference>
<protein>
    <submittedName>
        <fullName evidence="2">Class I SAM-dependent methyltransferase</fullName>
    </submittedName>
</protein>
<dbReference type="CDD" id="cd02440">
    <property type="entry name" value="AdoMet_MTases"/>
    <property type="match status" value="1"/>
</dbReference>
<accession>A0A6H1TVY5</accession>
<evidence type="ECO:0000313" key="3">
    <source>
        <dbReference type="Proteomes" id="UP000500857"/>
    </source>
</evidence>
<keyword evidence="2" id="KW-0808">Transferase</keyword>
<keyword evidence="2" id="KW-0489">Methyltransferase</keyword>
<dbReference type="PANTHER" id="PTHR43591">
    <property type="entry name" value="METHYLTRANSFERASE"/>
    <property type="match status" value="1"/>
</dbReference>
<dbReference type="Gene3D" id="3.40.50.150">
    <property type="entry name" value="Vaccinia Virus protein VP39"/>
    <property type="match status" value="1"/>
</dbReference>
<evidence type="ECO:0000313" key="2">
    <source>
        <dbReference type="EMBL" id="QIZ70731.1"/>
    </source>
</evidence>